<accession>A0A0J6XNT8</accession>
<evidence type="ECO:0008006" key="6">
    <source>
        <dbReference type="Google" id="ProtNLM"/>
    </source>
</evidence>
<feature type="signal peptide" evidence="3">
    <location>
        <begin position="1"/>
        <end position="27"/>
    </location>
</feature>
<protein>
    <recommendedName>
        <fullName evidence="6">Aromatic ring-opening dioxygenase LigA</fullName>
    </recommendedName>
</protein>
<sequence>MRSALRTSIVTAALAAALLAPAATAIAAPAVQSATASVYGTVSDNDRYAGEPVYIGEGLVAVLRNGPEGPEAWIRAVGEQWKPGDVYMVRVLTVLDRSHTGDTVKGLSLKLTRLDTGAPVLTVTKDGAAQSFPLPKAGAPKGPEAPKTPVTPAPEDPKSPEAPKTPVTTAGTATTAATATTATDRYAGELVLVGKGRLAVLRGGAEGPEVWIRAVSGNWKPADGWAGHVLATLTPSAPHAVLDGTDYRIAKTDDGRYGLTVRAQGGGDSDFYLLPQAAPTAKTASVRQAADVTPLTGAQTVVVPQGAVAAGAEIAAEDTDDTTTLAAGGALVAILAGLGAAWAARNRSPRNRA</sequence>
<proteinExistence type="predicted"/>
<evidence type="ECO:0000313" key="4">
    <source>
        <dbReference type="EMBL" id="KMO95927.1"/>
    </source>
</evidence>
<dbReference type="RefSeq" id="WP_048478230.1">
    <property type="nucleotide sequence ID" value="NZ_JBIRUD010000007.1"/>
</dbReference>
<gene>
    <name evidence="4" type="ORF">ACS04_20970</name>
</gene>
<feature type="region of interest" description="Disordered" evidence="1">
    <location>
        <begin position="126"/>
        <end position="176"/>
    </location>
</feature>
<keyword evidence="2" id="KW-1133">Transmembrane helix</keyword>
<reference evidence="4 5" key="1">
    <citation type="submission" date="2015-06" db="EMBL/GenBank/DDBJ databases">
        <title>Recapitulation of the evolution of biosynthetic gene clusters reveals hidden chemical diversity on bacterial genomes.</title>
        <authorList>
            <person name="Cruz-Morales P."/>
            <person name="Martinez-Guerrero C."/>
            <person name="Morales-Escalante M.A."/>
            <person name="Yanez-Guerra L.A."/>
            <person name="Kopp J.F."/>
            <person name="Feldmann J."/>
            <person name="Ramos-Aboites H.E."/>
            <person name="Barona-Gomez F."/>
        </authorList>
    </citation>
    <scope>NUCLEOTIDE SEQUENCE [LARGE SCALE GENOMIC DNA]</scope>
    <source>
        <strain evidence="4 5">ATCC 31245</strain>
    </source>
</reference>
<evidence type="ECO:0000256" key="3">
    <source>
        <dbReference type="SAM" id="SignalP"/>
    </source>
</evidence>
<dbReference type="OrthoDB" id="4206787at2"/>
<dbReference type="PATRIC" id="fig|66430.4.peg.7038"/>
<feature type="chain" id="PRO_5005284796" description="Aromatic ring-opening dioxygenase LigA" evidence="3">
    <location>
        <begin position="28"/>
        <end position="353"/>
    </location>
</feature>
<feature type="compositionally biased region" description="Low complexity" evidence="1">
    <location>
        <begin position="133"/>
        <end position="148"/>
    </location>
</feature>
<organism evidence="4 5">
    <name type="scientific">Streptomyces roseus</name>
    <dbReference type="NCBI Taxonomy" id="66430"/>
    <lineage>
        <taxon>Bacteria</taxon>
        <taxon>Bacillati</taxon>
        <taxon>Actinomycetota</taxon>
        <taxon>Actinomycetes</taxon>
        <taxon>Kitasatosporales</taxon>
        <taxon>Streptomycetaceae</taxon>
        <taxon>Streptomyces</taxon>
    </lineage>
</organism>
<keyword evidence="2" id="KW-0812">Transmembrane</keyword>
<dbReference type="AlphaFoldDB" id="A0A0J6XNT8"/>
<keyword evidence="5" id="KW-1185">Reference proteome</keyword>
<evidence type="ECO:0000256" key="2">
    <source>
        <dbReference type="SAM" id="Phobius"/>
    </source>
</evidence>
<keyword evidence="2" id="KW-0472">Membrane</keyword>
<feature type="transmembrane region" description="Helical" evidence="2">
    <location>
        <begin position="325"/>
        <end position="344"/>
    </location>
</feature>
<keyword evidence="3" id="KW-0732">Signal</keyword>
<name>A0A0J6XNT8_9ACTN</name>
<dbReference type="EMBL" id="LFML01000082">
    <property type="protein sequence ID" value="KMO95927.1"/>
    <property type="molecule type" value="Genomic_DNA"/>
</dbReference>
<comment type="caution">
    <text evidence="4">The sequence shown here is derived from an EMBL/GenBank/DDBJ whole genome shotgun (WGS) entry which is preliminary data.</text>
</comment>
<evidence type="ECO:0000313" key="5">
    <source>
        <dbReference type="Proteomes" id="UP000035932"/>
    </source>
</evidence>
<dbReference type="Proteomes" id="UP000035932">
    <property type="component" value="Unassembled WGS sequence"/>
</dbReference>
<evidence type="ECO:0000256" key="1">
    <source>
        <dbReference type="SAM" id="MobiDB-lite"/>
    </source>
</evidence>